<feature type="compositionally biased region" description="Basic residues" evidence="9">
    <location>
        <begin position="102"/>
        <end position="125"/>
    </location>
</feature>
<dbReference type="FunFam" id="4.10.910.10:FF:000001">
    <property type="entry name" value="30S ribosomal protein S13"/>
    <property type="match status" value="1"/>
</dbReference>
<dbReference type="OrthoDB" id="9803610at2"/>
<evidence type="ECO:0000256" key="9">
    <source>
        <dbReference type="SAM" id="MobiDB-lite"/>
    </source>
</evidence>
<evidence type="ECO:0000256" key="3">
    <source>
        <dbReference type="ARBA" id="ARBA00022884"/>
    </source>
</evidence>
<dbReference type="GO" id="GO:0015935">
    <property type="term" value="C:small ribosomal subunit"/>
    <property type="evidence" value="ECO:0007669"/>
    <property type="project" value="TreeGrafter"/>
</dbReference>
<dbReference type="RefSeq" id="WP_038101499.1">
    <property type="nucleotide sequence ID" value="NZ_JFDP01000002.1"/>
</dbReference>
<dbReference type="InterPro" id="IPR018269">
    <property type="entry name" value="Ribosomal_uS13_CS"/>
</dbReference>
<evidence type="ECO:0000256" key="5">
    <source>
        <dbReference type="ARBA" id="ARBA00023274"/>
    </source>
</evidence>
<comment type="function">
    <text evidence="7">Located at the top of the head of the 30S subunit, it contacts several helices of the 16S rRNA. In the 70S ribosome it contacts the 23S rRNA (bridge B1a) and protein L5 of the 50S subunit (bridge B1b), connecting the 2 subunits; these bridges are implicated in subunit movement. Contacts the tRNAs in the A and P-sites.</text>
</comment>
<dbReference type="FunFam" id="1.10.8.50:FF:000001">
    <property type="entry name" value="30S ribosomal protein S13"/>
    <property type="match status" value="1"/>
</dbReference>
<keyword evidence="2 7" id="KW-0699">rRNA-binding</keyword>
<dbReference type="AlphaFoldDB" id="A0A084F1P3"/>
<keyword evidence="7" id="KW-0820">tRNA-binding</keyword>
<protein>
    <recommendedName>
        <fullName evidence="6 7">Small ribosomal subunit protein uS13</fullName>
    </recommendedName>
</protein>
<comment type="subunit">
    <text evidence="7">Part of the 30S ribosomal subunit. Forms a loose heterodimer with protein S19. Forms two bridges to the 50S subunit in the 70S ribosome.</text>
</comment>
<dbReference type="GO" id="GO:0005829">
    <property type="term" value="C:cytosol"/>
    <property type="evidence" value="ECO:0007669"/>
    <property type="project" value="TreeGrafter"/>
</dbReference>
<accession>A0A084F1P3</accession>
<dbReference type="GO" id="GO:0006412">
    <property type="term" value="P:translation"/>
    <property type="evidence" value="ECO:0007669"/>
    <property type="project" value="UniProtKB-UniRule"/>
</dbReference>
<dbReference type="InterPro" id="IPR027437">
    <property type="entry name" value="Rbsml_uS13_C"/>
</dbReference>
<dbReference type="GO" id="GO:0000049">
    <property type="term" value="F:tRNA binding"/>
    <property type="evidence" value="ECO:0007669"/>
    <property type="project" value="UniProtKB-UniRule"/>
</dbReference>
<keyword evidence="3 7" id="KW-0694">RNA-binding</keyword>
<sequence>MARILGVDIPNDKRVVISLTYIYGIGKSTAKAILKLANIDENIRVKDLAEQQIADIRRVALEYVTINGDKLQLEGDLRRTVAMNIKRLMEIASYRGIRHRRGLPVRGQRTKTNARTRKGPRKTVANKKIESR</sequence>
<keyword evidence="5 7" id="KW-0687">Ribonucleoprotein</keyword>
<dbReference type="Proteomes" id="UP000028537">
    <property type="component" value="Unassembled WGS sequence"/>
</dbReference>
<dbReference type="HAMAP" id="MF_01315">
    <property type="entry name" value="Ribosomal_uS13"/>
    <property type="match status" value="1"/>
</dbReference>
<dbReference type="Pfam" id="PF00416">
    <property type="entry name" value="Ribosomal_S13"/>
    <property type="match status" value="1"/>
</dbReference>
<dbReference type="PANTHER" id="PTHR10871:SF1">
    <property type="entry name" value="SMALL RIBOSOMAL SUBUNIT PROTEIN US13M"/>
    <property type="match status" value="1"/>
</dbReference>
<dbReference type="InterPro" id="IPR019980">
    <property type="entry name" value="Ribosomal_uS13_bac-type"/>
</dbReference>
<dbReference type="PROSITE" id="PS50159">
    <property type="entry name" value="RIBOSOMAL_S13_2"/>
    <property type="match status" value="1"/>
</dbReference>
<dbReference type="Gene3D" id="1.10.8.50">
    <property type="match status" value="1"/>
</dbReference>
<dbReference type="InterPro" id="IPR010979">
    <property type="entry name" value="Ribosomal_uS13-like_H2TH"/>
</dbReference>
<dbReference type="EMBL" id="JFDP01000002">
    <property type="protein sequence ID" value="KEZ24135.1"/>
    <property type="molecule type" value="Genomic_DNA"/>
</dbReference>
<comment type="caution">
    <text evidence="10">The sequence shown here is derived from an EMBL/GenBank/DDBJ whole genome shotgun (WGS) entry which is preliminary data.</text>
</comment>
<dbReference type="SUPFAM" id="SSF46946">
    <property type="entry name" value="S13-like H2TH domain"/>
    <property type="match status" value="1"/>
</dbReference>
<dbReference type="PIRSF" id="PIRSF002134">
    <property type="entry name" value="Ribosomal_S13"/>
    <property type="match status" value="1"/>
</dbReference>
<gene>
    <name evidence="7 10" type="primary">rpsM</name>
    <name evidence="10" type="ORF">UDIV_0210</name>
</gene>
<dbReference type="PANTHER" id="PTHR10871">
    <property type="entry name" value="30S RIBOSOMAL PROTEIN S13/40S RIBOSOMAL PROTEIN S18"/>
    <property type="match status" value="1"/>
</dbReference>
<evidence type="ECO:0000313" key="11">
    <source>
        <dbReference type="Proteomes" id="UP000028537"/>
    </source>
</evidence>
<reference evidence="10 11" key="1">
    <citation type="submission" date="2014-02" db="EMBL/GenBank/DDBJ databases">
        <title>Genome sequence of Ureaplasma diversum strain 246.</title>
        <authorList>
            <person name="Sirand-Pugnet P."/>
            <person name="Breton M."/>
            <person name="Dordet-Frisoni E."/>
            <person name="Baranowski E."/>
            <person name="Barre A."/>
            <person name="Couture C."/>
            <person name="Dupuy V."/>
            <person name="Gaurivaud P."/>
            <person name="Jacob D."/>
            <person name="Lemaitre C."/>
            <person name="Manso-Silvan L."/>
            <person name="Nikolski M."/>
            <person name="Nouvel L.-X."/>
            <person name="Poumarat F."/>
            <person name="Tardy F."/>
            <person name="Thebault P."/>
            <person name="Theil S."/>
            <person name="Citti C."/>
            <person name="Thiaucourt F."/>
            <person name="Blanchard A."/>
        </authorList>
    </citation>
    <scope>NUCLEOTIDE SEQUENCE [LARGE SCALE GENOMIC DNA]</scope>
    <source>
        <strain evidence="10 11">NCTC 246</strain>
    </source>
</reference>
<dbReference type="GO" id="GO:0019843">
    <property type="term" value="F:rRNA binding"/>
    <property type="evidence" value="ECO:0007669"/>
    <property type="project" value="UniProtKB-UniRule"/>
</dbReference>
<organism evidence="10 11">
    <name type="scientific">Ureaplasma diversum NCTC 246</name>
    <dbReference type="NCBI Taxonomy" id="1188241"/>
    <lineage>
        <taxon>Bacteria</taxon>
        <taxon>Bacillati</taxon>
        <taxon>Mycoplasmatota</taxon>
        <taxon>Mycoplasmoidales</taxon>
        <taxon>Mycoplasmoidaceae</taxon>
        <taxon>Ureaplasma</taxon>
    </lineage>
</organism>
<feature type="region of interest" description="Disordered" evidence="9">
    <location>
        <begin position="102"/>
        <end position="132"/>
    </location>
</feature>
<dbReference type="Gene3D" id="4.10.910.10">
    <property type="entry name" value="30s ribosomal protein s13, domain 2"/>
    <property type="match status" value="1"/>
</dbReference>
<dbReference type="InterPro" id="IPR001892">
    <property type="entry name" value="Ribosomal_uS13"/>
</dbReference>
<dbReference type="NCBIfam" id="TIGR03631">
    <property type="entry name" value="uS13_bact"/>
    <property type="match status" value="1"/>
</dbReference>
<evidence type="ECO:0000256" key="1">
    <source>
        <dbReference type="ARBA" id="ARBA00008080"/>
    </source>
</evidence>
<evidence type="ECO:0000256" key="7">
    <source>
        <dbReference type="HAMAP-Rule" id="MF_01315"/>
    </source>
</evidence>
<dbReference type="eggNOG" id="COG0099">
    <property type="taxonomic scope" value="Bacteria"/>
</dbReference>
<name>A0A084F1P3_9BACT</name>
<evidence type="ECO:0000313" key="10">
    <source>
        <dbReference type="EMBL" id="KEZ24135.1"/>
    </source>
</evidence>
<evidence type="ECO:0000256" key="4">
    <source>
        <dbReference type="ARBA" id="ARBA00022980"/>
    </source>
</evidence>
<evidence type="ECO:0000256" key="6">
    <source>
        <dbReference type="ARBA" id="ARBA00035166"/>
    </source>
</evidence>
<evidence type="ECO:0000256" key="8">
    <source>
        <dbReference type="RuleBase" id="RU003830"/>
    </source>
</evidence>
<keyword evidence="4 7" id="KW-0689">Ribosomal protein</keyword>
<dbReference type="GO" id="GO:0003735">
    <property type="term" value="F:structural constituent of ribosome"/>
    <property type="evidence" value="ECO:0007669"/>
    <property type="project" value="InterPro"/>
</dbReference>
<evidence type="ECO:0000256" key="2">
    <source>
        <dbReference type="ARBA" id="ARBA00022730"/>
    </source>
</evidence>
<comment type="similarity">
    <text evidence="1 7 8">Belongs to the universal ribosomal protein uS13 family.</text>
</comment>
<keyword evidence="11" id="KW-1185">Reference proteome</keyword>
<dbReference type="PROSITE" id="PS00646">
    <property type="entry name" value="RIBOSOMAL_S13_1"/>
    <property type="match status" value="1"/>
</dbReference>
<proteinExistence type="inferred from homology"/>